<protein>
    <submittedName>
        <fullName evidence="2">Putative amino-acid metabolite efflux pump</fullName>
    </submittedName>
</protein>
<organism evidence="2 3">
    <name type="scientific">Komagataeibacter saccharivorans</name>
    <dbReference type="NCBI Taxonomy" id="265959"/>
    <lineage>
        <taxon>Bacteria</taxon>
        <taxon>Pseudomonadati</taxon>
        <taxon>Pseudomonadota</taxon>
        <taxon>Alphaproteobacteria</taxon>
        <taxon>Acetobacterales</taxon>
        <taxon>Acetobacteraceae</taxon>
        <taxon>Komagataeibacter</taxon>
    </lineage>
</organism>
<keyword evidence="3" id="KW-1185">Reference proteome</keyword>
<dbReference type="RefSeq" id="WP_102323833.1">
    <property type="nucleotide sequence ID" value="NZ_CALCQY010000030.1"/>
</dbReference>
<accession>A0A347WF56</accession>
<reference evidence="2 3" key="1">
    <citation type="submission" date="2017-08" db="EMBL/GenBank/DDBJ databases">
        <title>Complete genome sequence of Gluconacetobacter saccharivorans CV1 isolated from Fermented Vinegar.</title>
        <authorList>
            <person name="Kim S.-Y."/>
        </authorList>
    </citation>
    <scope>NUCLEOTIDE SEQUENCE [LARGE SCALE GENOMIC DNA]</scope>
    <source>
        <strain evidence="2 3">CV1</strain>
    </source>
</reference>
<dbReference type="Proteomes" id="UP000264120">
    <property type="component" value="Chromosome"/>
</dbReference>
<dbReference type="Pfam" id="PF00892">
    <property type="entry name" value="EamA"/>
    <property type="match status" value="2"/>
</dbReference>
<dbReference type="InterPro" id="IPR037185">
    <property type="entry name" value="EmrE-like"/>
</dbReference>
<evidence type="ECO:0000313" key="2">
    <source>
        <dbReference type="EMBL" id="AXY23499.1"/>
    </source>
</evidence>
<feature type="domain" description="EamA" evidence="1">
    <location>
        <begin position="11"/>
        <end position="140"/>
    </location>
</feature>
<proteinExistence type="predicted"/>
<name>A0A347WF56_9PROT</name>
<dbReference type="GeneID" id="98312302"/>
<dbReference type="SUPFAM" id="SSF103481">
    <property type="entry name" value="Multidrug resistance efflux transporter EmrE"/>
    <property type="match status" value="2"/>
</dbReference>
<dbReference type="KEGG" id="ksc:CD178_02752"/>
<sequence length="319" mass="33243">MNKLATRVLPLAAATAILSWSSAYPVVRIALRDMPPVPLAAIRYALAALLAGAWLAYNRIPPPALRDVPRVLACAGIGISLYNVLFNMGEVTVSSGAASLLIASAPLMTALIAMPVLGERLNGWGWIGSLLSFSGVILIAGGQAGGIAFGSGATFVLGAALCSAIYIIMLRQVIQRYGGLPGICYILIAGAILLLPWLPRACSILPNAPWSCTAAVVELAVFPAALGYGAWTFVIGHMGAARGSALLYTLPPVTMVLAFILTGEIPGLRTLLGGAVVMTGVIIMNTWGHPDRRQARIRAAQDRQVSGSPGTASVRYDKS</sequence>
<dbReference type="InterPro" id="IPR052756">
    <property type="entry name" value="Alkyne_AA_exporter"/>
</dbReference>
<dbReference type="EMBL" id="CP023036">
    <property type="protein sequence ID" value="AXY23499.1"/>
    <property type="molecule type" value="Genomic_DNA"/>
</dbReference>
<dbReference type="AlphaFoldDB" id="A0A347WF56"/>
<evidence type="ECO:0000313" key="3">
    <source>
        <dbReference type="Proteomes" id="UP000264120"/>
    </source>
</evidence>
<dbReference type="PANTHER" id="PTHR12715:SF4">
    <property type="entry name" value="EAMA DOMAIN-CONTAINING PROTEIN"/>
    <property type="match status" value="1"/>
</dbReference>
<dbReference type="InterPro" id="IPR000620">
    <property type="entry name" value="EamA_dom"/>
</dbReference>
<dbReference type="PANTHER" id="PTHR12715">
    <property type="entry name" value="TRANSPORTER, DRUG/METABOLITE EXPORTER FAMILY"/>
    <property type="match status" value="1"/>
</dbReference>
<feature type="domain" description="EamA" evidence="1">
    <location>
        <begin position="151"/>
        <end position="285"/>
    </location>
</feature>
<dbReference type="OrthoDB" id="9809509at2"/>
<gene>
    <name evidence="2" type="primary">eamA</name>
    <name evidence="2" type="ORF">CD178_02752</name>
</gene>
<evidence type="ECO:0000259" key="1">
    <source>
        <dbReference type="Pfam" id="PF00892"/>
    </source>
</evidence>
<dbReference type="GO" id="GO:0016020">
    <property type="term" value="C:membrane"/>
    <property type="evidence" value="ECO:0007669"/>
    <property type="project" value="InterPro"/>
</dbReference>